<dbReference type="Pfam" id="PF00356">
    <property type="entry name" value="LacI"/>
    <property type="match status" value="1"/>
</dbReference>
<evidence type="ECO:0000256" key="1">
    <source>
        <dbReference type="ARBA" id="ARBA00023015"/>
    </source>
</evidence>
<evidence type="ECO:0000313" key="6">
    <source>
        <dbReference type="Proteomes" id="UP000292648"/>
    </source>
</evidence>
<dbReference type="CDD" id="cd06286">
    <property type="entry name" value="PBP1_CcpB-like"/>
    <property type="match status" value="1"/>
</dbReference>
<proteinExistence type="predicted"/>
<dbReference type="CDD" id="cd01392">
    <property type="entry name" value="HTH_LacI"/>
    <property type="match status" value="1"/>
</dbReference>
<evidence type="ECO:0000256" key="2">
    <source>
        <dbReference type="ARBA" id="ARBA00023125"/>
    </source>
</evidence>
<dbReference type="GO" id="GO:0003700">
    <property type="term" value="F:DNA-binding transcription factor activity"/>
    <property type="evidence" value="ECO:0007669"/>
    <property type="project" value="TreeGrafter"/>
</dbReference>
<dbReference type="GO" id="GO:0000976">
    <property type="term" value="F:transcription cis-regulatory region binding"/>
    <property type="evidence" value="ECO:0007669"/>
    <property type="project" value="TreeGrafter"/>
</dbReference>
<dbReference type="Proteomes" id="UP000292648">
    <property type="component" value="Unassembled WGS sequence"/>
</dbReference>
<dbReference type="PANTHER" id="PTHR30146">
    <property type="entry name" value="LACI-RELATED TRANSCRIPTIONAL REPRESSOR"/>
    <property type="match status" value="1"/>
</dbReference>
<dbReference type="InterPro" id="IPR001761">
    <property type="entry name" value="Peripla_BP/Lac1_sug-bd_dom"/>
</dbReference>
<dbReference type="AlphaFoldDB" id="A0A4Q9XZB0"/>
<dbReference type="SUPFAM" id="SSF47413">
    <property type="entry name" value="lambda repressor-like DNA-binding domains"/>
    <property type="match status" value="1"/>
</dbReference>
<evidence type="ECO:0000259" key="4">
    <source>
        <dbReference type="PROSITE" id="PS50932"/>
    </source>
</evidence>
<dbReference type="SUPFAM" id="SSF53822">
    <property type="entry name" value="Periplasmic binding protein-like I"/>
    <property type="match status" value="1"/>
</dbReference>
<evidence type="ECO:0000256" key="3">
    <source>
        <dbReference type="ARBA" id="ARBA00023163"/>
    </source>
</evidence>
<dbReference type="EMBL" id="SEHH01000097">
    <property type="protein sequence ID" value="TBX39421.1"/>
    <property type="molecule type" value="Genomic_DNA"/>
</dbReference>
<evidence type="ECO:0000313" key="5">
    <source>
        <dbReference type="EMBL" id="TBX39421.1"/>
    </source>
</evidence>
<protein>
    <submittedName>
        <fullName evidence="5">LacI family DNA-binding transcriptional regulator</fullName>
    </submittedName>
</protein>
<keyword evidence="3" id="KW-0804">Transcription</keyword>
<dbReference type="Gene3D" id="1.10.260.40">
    <property type="entry name" value="lambda repressor-like DNA-binding domains"/>
    <property type="match status" value="1"/>
</dbReference>
<comment type="caution">
    <text evidence="5">The sequence shown here is derived from an EMBL/GenBank/DDBJ whole genome shotgun (WGS) entry which is preliminary data.</text>
</comment>
<dbReference type="InterPro" id="IPR028082">
    <property type="entry name" value="Peripla_BP_I"/>
</dbReference>
<dbReference type="PANTHER" id="PTHR30146:SF105">
    <property type="entry name" value="CATABOLITE CONTROL PROTEIN B"/>
    <property type="match status" value="1"/>
</dbReference>
<sequence length="313" mass="34742">MTNIHDIARLSGYSVSTVSRVLNQKNYVSAKARADIEAVIDKLDYVPNAVARNLSRGATLTIGVVLPHVDHPYFTQLLHGIMRAAFAANYHIVLLPSKWEPQLELKYLEALRQHAYDALIFTSHGLPLQRLATYQRYGRIVLCENPHDYSLPAAYAERTATYVEAFTYLKHRRHQRVAILTSRPLEASATTKAMVSAYEQVYQRALPTELLYTGIITAEDGARAGTYFAQLTEPVTAVLTNGDDIAVGMRRAYLAAHQPVPFLIGQENQLSGEVLGIPTIDHHFETVGARALDLAISEQPQSIALSAELIINH</sequence>
<reference evidence="5 6" key="1">
    <citation type="submission" date="2019-01" db="EMBL/GenBank/DDBJ databases">
        <title>Draft genome sequence of Lactobacillus paraplantarum OSY-TC318, a Producer of the novel lantibiotic Paraplantaracin TC318.</title>
        <authorList>
            <person name="Hussein W.E."/>
            <person name="Huang E."/>
            <person name="Yousef A.E."/>
        </authorList>
    </citation>
    <scope>NUCLEOTIDE SEQUENCE [LARGE SCALE GENOMIC DNA]</scope>
    <source>
        <strain evidence="5 6">OSY-TC318</strain>
    </source>
</reference>
<keyword evidence="1" id="KW-0805">Transcription regulation</keyword>
<feature type="domain" description="HTH lacI-type" evidence="4">
    <location>
        <begin position="2"/>
        <end position="56"/>
    </location>
</feature>
<dbReference type="SMART" id="SM00354">
    <property type="entry name" value="HTH_LACI"/>
    <property type="match status" value="1"/>
</dbReference>
<gene>
    <name evidence="5" type="ORF">EUZ87_12420</name>
</gene>
<name>A0A4Q9XZB0_9LACO</name>
<organism evidence="5 6">
    <name type="scientific">Lactiplantibacillus paraplantarum</name>
    <dbReference type="NCBI Taxonomy" id="60520"/>
    <lineage>
        <taxon>Bacteria</taxon>
        <taxon>Bacillati</taxon>
        <taxon>Bacillota</taxon>
        <taxon>Bacilli</taxon>
        <taxon>Lactobacillales</taxon>
        <taxon>Lactobacillaceae</taxon>
        <taxon>Lactiplantibacillus</taxon>
    </lineage>
</organism>
<dbReference type="InterPro" id="IPR000843">
    <property type="entry name" value="HTH_LacI"/>
</dbReference>
<dbReference type="InterPro" id="IPR010982">
    <property type="entry name" value="Lambda_DNA-bd_dom_sf"/>
</dbReference>
<accession>A0A4Q9XZB0</accession>
<dbReference type="Pfam" id="PF00532">
    <property type="entry name" value="Peripla_BP_1"/>
    <property type="match status" value="1"/>
</dbReference>
<dbReference type="Gene3D" id="3.40.50.2300">
    <property type="match status" value="2"/>
</dbReference>
<keyword evidence="2 5" id="KW-0238">DNA-binding</keyword>
<dbReference type="PROSITE" id="PS50932">
    <property type="entry name" value="HTH_LACI_2"/>
    <property type="match status" value="1"/>
</dbReference>